<dbReference type="PANTHER" id="PTHR43586:SF21">
    <property type="entry name" value="PYRIDOXAL PHOSPHATE (PLP)-DEPENDENT ASPARTATE AMINOTRANSFERASE SUPERFAMILY"/>
    <property type="match status" value="1"/>
</dbReference>
<dbReference type="InterPro" id="IPR015422">
    <property type="entry name" value="PyrdxlP-dep_Trfase_small"/>
</dbReference>
<keyword evidence="4" id="KW-1185">Reference proteome</keyword>
<reference evidence="3" key="1">
    <citation type="journal article" date="2014" name="Int. J. Syst. Evol. Microbiol.">
        <title>Complete genome sequence of Corynebacterium casei LMG S-19264T (=DSM 44701T), isolated from a smear-ripened cheese.</title>
        <authorList>
            <consortium name="US DOE Joint Genome Institute (JGI-PGF)"/>
            <person name="Walter F."/>
            <person name="Albersmeier A."/>
            <person name="Kalinowski J."/>
            <person name="Ruckert C."/>
        </authorList>
    </citation>
    <scope>NUCLEOTIDE SEQUENCE</scope>
    <source>
        <strain evidence="3">CGMCC 1.15367</strain>
    </source>
</reference>
<dbReference type="Gene3D" id="3.90.1150.10">
    <property type="entry name" value="Aspartate Aminotransferase, domain 1"/>
    <property type="match status" value="1"/>
</dbReference>
<dbReference type="InterPro" id="IPR015421">
    <property type="entry name" value="PyrdxlP-dep_Trfase_major"/>
</dbReference>
<dbReference type="InterPro" id="IPR015424">
    <property type="entry name" value="PyrdxlP-dep_Trfase"/>
</dbReference>
<evidence type="ECO:0000256" key="1">
    <source>
        <dbReference type="ARBA" id="ARBA00022898"/>
    </source>
</evidence>
<protein>
    <submittedName>
        <fullName evidence="3">Cysteine desulfurase</fullName>
    </submittedName>
</protein>
<dbReference type="Proteomes" id="UP000644699">
    <property type="component" value="Unassembled WGS sequence"/>
</dbReference>
<dbReference type="NCBIfam" id="TIGR01976">
    <property type="entry name" value="am_tr_V_VC1184"/>
    <property type="match status" value="1"/>
</dbReference>
<organism evidence="3 4">
    <name type="scientific">Aureimonas endophytica</name>
    <dbReference type="NCBI Taxonomy" id="2027858"/>
    <lineage>
        <taxon>Bacteria</taxon>
        <taxon>Pseudomonadati</taxon>
        <taxon>Pseudomonadota</taxon>
        <taxon>Alphaproteobacteria</taxon>
        <taxon>Hyphomicrobiales</taxon>
        <taxon>Aurantimonadaceae</taxon>
        <taxon>Aureimonas</taxon>
    </lineage>
</organism>
<reference evidence="3" key="2">
    <citation type="submission" date="2020-09" db="EMBL/GenBank/DDBJ databases">
        <authorList>
            <person name="Sun Q."/>
            <person name="Zhou Y."/>
        </authorList>
    </citation>
    <scope>NUCLEOTIDE SEQUENCE</scope>
    <source>
        <strain evidence="3">CGMCC 1.15367</strain>
    </source>
</reference>
<dbReference type="InterPro" id="IPR011340">
    <property type="entry name" value="Cys_dSase-rel"/>
</dbReference>
<dbReference type="PANTHER" id="PTHR43586">
    <property type="entry name" value="CYSTEINE DESULFURASE"/>
    <property type="match status" value="1"/>
</dbReference>
<name>A0A916ZNE4_9HYPH</name>
<comment type="caution">
    <text evidence="3">The sequence shown here is derived from an EMBL/GenBank/DDBJ whole genome shotgun (WGS) entry which is preliminary data.</text>
</comment>
<gene>
    <name evidence="3" type="ORF">GCM10011390_24770</name>
</gene>
<feature type="domain" description="Aminotransferase class V" evidence="2">
    <location>
        <begin position="37"/>
        <end position="413"/>
    </location>
</feature>
<evidence type="ECO:0000313" key="3">
    <source>
        <dbReference type="EMBL" id="GGE04806.1"/>
    </source>
</evidence>
<dbReference type="SUPFAM" id="SSF53383">
    <property type="entry name" value="PLP-dependent transferases"/>
    <property type="match status" value="1"/>
</dbReference>
<keyword evidence="1" id="KW-0663">Pyridoxal phosphate</keyword>
<dbReference type="InterPro" id="IPR000192">
    <property type="entry name" value="Aminotrans_V_dom"/>
</dbReference>
<proteinExistence type="predicted"/>
<dbReference type="AlphaFoldDB" id="A0A916ZNE4"/>
<sequence>MRAAPRADAALPESPPMPLDLSFVRSQFPALAGEWAFMDNAGGSQVLRSVAERMSDYLLTSNVQTGASYAPSQLSLQRVSETRDAFALMMNCDRGEIIEGPNTTVLLRFLSEAMTSRLQPGDEIILTNVDHEANIGPWLKHEARGVVIKWWRCDPETFELDLEDLKALMSERTKLVCVTHASNILGTINPIPEIAEIAHAVGADLVVDAVAYAPHRAIDVKALGADYYVFSVYKVFGPHHAVMYGRRDKLEALDNIYHYFFDKSRVPHKLEPGNINYEAAWGSIGAVDYVEELGRREGASGGRPAIEAGFAAIAEQERIVTARLMDFLTSRNSVRVIGRRSTAIEDRVSTLSFTVGEESSKAVVEAVDAAKVGIRFGDFYARRIVEEHGLMRQDGVVRVSMIHYNTVEEVDRLIAALEPRL</sequence>
<evidence type="ECO:0000259" key="2">
    <source>
        <dbReference type="Pfam" id="PF00266"/>
    </source>
</evidence>
<evidence type="ECO:0000313" key="4">
    <source>
        <dbReference type="Proteomes" id="UP000644699"/>
    </source>
</evidence>
<accession>A0A916ZNE4</accession>
<dbReference type="Gene3D" id="3.40.640.10">
    <property type="entry name" value="Type I PLP-dependent aspartate aminotransferase-like (Major domain)"/>
    <property type="match status" value="1"/>
</dbReference>
<dbReference type="Pfam" id="PF00266">
    <property type="entry name" value="Aminotran_5"/>
    <property type="match status" value="1"/>
</dbReference>
<dbReference type="EMBL" id="BMIQ01000003">
    <property type="protein sequence ID" value="GGE04806.1"/>
    <property type="molecule type" value="Genomic_DNA"/>
</dbReference>